<dbReference type="RefSeq" id="WP_281812120.1">
    <property type="nucleotide sequence ID" value="NZ_BRLB01000001.1"/>
</dbReference>
<accession>A0A9W6DE82</accession>
<dbReference type="InterPro" id="IPR041802">
    <property type="entry name" value="MPP_YfcE"/>
</dbReference>
<proteinExistence type="inferred from homology"/>
<evidence type="ECO:0000256" key="1">
    <source>
        <dbReference type="ARBA" id="ARBA00008950"/>
    </source>
</evidence>
<dbReference type="InterPro" id="IPR000979">
    <property type="entry name" value="Phosphodiesterase_MJ0936/Vps29"/>
</dbReference>
<organism evidence="4 5">
    <name type="scientific">Vallitalea longa</name>
    <dbReference type="NCBI Taxonomy" id="2936439"/>
    <lineage>
        <taxon>Bacteria</taxon>
        <taxon>Bacillati</taxon>
        <taxon>Bacillota</taxon>
        <taxon>Clostridia</taxon>
        <taxon>Lachnospirales</taxon>
        <taxon>Vallitaleaceae</taxon>
        <taxon>Vallitalea</taxon>
    </lineage>
</organism>
<dbReference type="InterPro" id="IPR024654">
    <property type="entry name" value="Calcineurin-like_PHP_lpxH"/>
</dbReference>
<dbReference type="GO" id="GO:0046872">
    <property type="term" value="F:metal ion binding"/>
    <property type="evidence" value="ECO:0007669"/>
    <property type="project" value="UniProtKB-KW"/>
</dbReference>
<dbReference type="GO" id="GO:0016787">
    <property type="term" value="F:hydrolase activity"/>
    <property type="evidence" value="ECO:0007669"/>
    <property type="project" value="UniProtKB-UniRule"/>
</dbReference>
<gene>
    <name evidence="4" type="ORF">SH1V18_06070</name>
</gene>
<comment type="cofactor">
    <cofactor evidence="2">
        <name>a divalent metal cation</name>
        <dbReference type="ChEBI" id="CHEBI:60240"/>
    </cofactor>
</comment>
<feature type="domain" description="Calcineurin-like phosphoesterase" evidence="3">
    <location>
        <begin position="1"/>
        <end position="147"/>
    </location>
</feature>
<evidence type="ECO:0000313" key="4">
    <source>
        <dbReference type="EMBL" id="GKX28127.1"/>
    </source>
</evidence>
<dbReference type="PANTHER" id="PTHR11124">
    <property type="entry name" value="VACUOLAR SORTING PROTEIN VPS29"/>
    <property type="match status" value="1"/>
</dbReference>
<dbReference type="EC" id="3.1.4.-" evidence="2"/>
<dbReference type="SUPFAM" id="SSF56300">
    <property type="entry name" value="Metallo-dependent phosphatases"/>
    <property type="match status" value="1"/>
</dbReference>
<dbReference type="CDD" id="cd00841">
    <property type="entry name" value="MPP_YfcE"/>
    <property type="match status" value="1"/>
</dbReference>
<comment type="similarity">
    <text evidence="1 2">Belongs to the metallophosphoesterase superfamily. YfcE family.</text>
</comment>
<reference evidence="4" key="1">
    <citation type="submission" date="2022-06" db="EMBL/GenBank/DDBJ databases">
        <title>Vallitalea longa sp. nov., an anaerobic bacterium isolated from marine sediment.</title>
        <authorList>
            <person name="Hirano S."/>
            <person name="Terahara T."/>
            <person name="Mori K."/>
            <person name="Hamada M."/>
            <person name="Matsumoto R."/>
            <person name="Kobayashi T."/>
        </authorList>
    </citation>
    <scope>NUCLEOTIDE SEQUENCE</scope>
    <source>
        <strain evidence="4">SH18-1</strain>
    </source>
</reference>
<dbReference type="NCBIfam" id="TIGR00040">
    <property type="entry name" value="yfcE"/>
    <property type="match status" value="1"/>
</dbReference>
<dbReference type="Proteomes" id="UP001144256">
    <property type="component" value="Unassembled WGS sequence"/>
</dbReference>
<evidence type="ECO:0000259" key="3">
    <source>
        <dbReference type="Pfam" id="PF12850"/>
    </source>
</evidence>
<keyword evidence="2" id="KW-0479">Metal-binding</keyword>
<name>A0A9W6DE82_9FIRM</name>
<sequence>MKILLTSDTHGNLRNIIKVINTTKDIDRIIHLGDYERDVEELQKLYRYPIDYVQGNCDFISYAPEVKILEFYGVRILITHGHLHDVKWEYDTILNVGKENNVDIVLFGHTHVSLVKNVDNITLINPGSISLPRDGKGYSFGILEIEKDGKYHITIKNLEKKQKRY</sequence>
<dbReference type="Pfam" id="PF12850">
    <property type="entry name" value="Metallophos_2"/>
    <property type="match status" value="1"/>
</dbReference>
<evidence type="ECO:0000256" key="2">
    <source>
        <dbReference type="RuleBase" id="RU362039"/>
    </source>
</evidence>
<dbReference type="EMBL" id="BRLB01000001">
    <property type="protein sequence ID" value="GKX28127.1"/>
    <property type="molecule type" value="Genomic_DNA"/>
</dbReference>
<keyword evidence="5" id="KW-1185">Reference proteome</keyword>
<evidence type="ECO:0000313" key="5">
    <source>
        <dbReference type="Proteomes" id="UP001144256"/>
    </source>
</evidence>
<dbReference type="Gene3D" id="3.60.21.10">
    <property type="match status" value="1"/>
</dbReference>
<dbReference type="AlphaFoldDB" id="A0A9W6DE82"/>
<dbReference type="InterPro" id="IPR029052">
    <property type="entry name" value="Metallo-depent_PP-like"/>
</dbReference>
<protein>
    <recommendedName>
        <fullName evidence="2">Phosphoesterase</fullName>
        <ecNumber evidence="2">3.1.4.-</ecNumber>
    </recommendedName>
</protein>
<comment type="caution">
    <text evidence="4">The sequence shown here is derived from an EMBL/GenBank/DDBJ whole genome shotgun (WGS) entry which is preliminary data.</text>
</comment>